<feature type="disulfide bond" evidence="6">
    <location>
        <begin position="429"/>
        <end position="438"/>
    </location>
</feature>
<keyword evidence="11" id="KW-1185">Reference proteome</keyword>
<keyword evidence="7" id="KW-0472">Membrane</keyword>
<dbReference type="EMBL" id="JASAOG010000032">
    <property type="protein sequence ID" value="KAK0061020.1"/>
    <property type="molecule type" value="Genomic_DNA"/>
</dbReference>
<reference evidence="10" key="1">
    <citation type="journal article" date="2023" name="PLoS Negl. Trop. Dis.">
        <title>A genome sequence for Biomphalaria pfeifferi, the major vector snail for the human-infecting parasite Schistosoma mansoni.</title>
        <authorList>
            <person name="Bu L."/>
            <person name="Lu L."/>
            <person name="Laidemitt M.R."/>
            <person name="Zhang S.M."/>
            <person name="Mutuku M."/>
            <person name="Mkoji G."/>
            <person name="Steinauer M."/>
            <person name="Loker E.S."/>
        </authorList>
    </citation>
    <scope>NUCLEOTIDE SEQUENCE</scope>
    <source>
        <strain evidence="10">KasaAsao</strain>
    </source>
</reference>
<accession>A0AAD8BWD3</accession>
<dbReference type="PROSITE" id="PS50026">
    <property type="entry name" value="EGF_3"/>
    <property type="match status" value="7"/>
</dbReference>
<dbReference type="Proteomes" id="UP001233172">
    <property type="component" value="Unassembled WGS sequence"/>
</dbReference>
<sequence>MASVVLFTFLTLELIHLASGINSCKSPAGSELWNPKPEGVVINVMWDIFIDEHLCHASKPCQETQPQLEDTTTIRTQAMEVIATLEYETTLSPQTPATVTTSNVETVVQLKSIEMQTGNILRFTPSKNSGSDFSMKIYEVTEDGFLSCNFSLGTAVIEHETNETFDVPQHFLDPGSHYFIGTSNISAWARCDFGLRLNVTVKSNKCHDNHISPCHGWGLCITYPTEPTFKCHCCGTYRGTYCELFDSCLSNPCLNGGLCYHPANNSHEFACQCSLGYYGLVCENQTDNLCDMVDCYNNSTCTGNSSHFHCHCPAGLTGTHCEVDINECEPRPCYNGGHCVDERNGFKCLCEPGYHGVTCSEGREPCSLSPCKNGGFCHNRTTEDAKSFACHCKPGWGSEDCSQKISVCDTKPCQHGTCIEKEGEFVCSCFPGFTGSRCEVNINDCDPNPCKYGGHCKDGVHSHTCMCIHSHAGSNCQFTLDLFSPILEDVDIAGGIIHNPTHTRNLYIAAGTLTGAVLIMVLILIICYCRISRSYLSCCGLHRIFLYKKFHEDYIVNVDVTSASDCPLAVDSYWKHIDCETEALSSSSSRSSFQNHTV</sequence>
<feature type="domain" description="EGF-like" evidence="9">
    <location>
        <begin position="362"/>
        <end position="402"/>
    </location>
</feature>
<feature type="chain" id="PRO_5042100973" evidence="8">
    <location>
        <begin position="21"/>
        <end position="598"/>
    </location>
</feature>
<dbReference type="InterPro" id="IPR018097">
    <property type="entry name" value="EGF_Ca-bd_CS"/>
</dbReference>
<evidence type="ECO:0000259" key="9">
    <source>
        <dbReference type="PROSITE" id="PS50026"/>
    </source>
</evidence>
<dbReference type="PANTHER" id="PTHR24049">
    <property type="entry name" value="CRUMBS FAMILY MEMBER"/>
    <property type="match status" value="1"/>
</dbReference>
<dbReference type="Pfam" id="PF00008">
    <property type="entry name" value="EGF"/>
    <property type="match status" value="3"/>
</dbReference>
<feature type="domain" description="EGF-like" evidence="9">
    <location>
        <begin position="404"/>
        <end position="439"/>
    </location>
</feature>
<dbReference type="PROSITE" id="PS01187">
    <property type="entry name" value="EGF_CA"/>
    <property type="match status" value="1"/>
</dbReference>
<dbReference type="Pfam" id="PF12661">
    <property type="entry name" value="hEGF"/>
    <property type="match status" value="2"/>
</dbReference>
<evidence type="ECO:0000256" key="7">
    <source>
        <dbReference type="SAM" id="Phobius"/>
    </source>
</evidence>
<keyword evidence="4 6" id="KW-1015">Disulfide bond</keyword>
<dbReference type="CDD" id="cd00054">
    <property type="entry name" value="EGF_CA"/>
    <property type="match status" value="3"/>
</dbReference>
<dbReference type="PROSITE" id="PS00010">
    <property type="entry name" value="ASX_HYDROXYL"/>
    <property type="match status" value="1"/>
</dbReference>
<evidence type="ECO:0000256" key="3">
    <source>
        <dbReference type="ARBA" id="ARBA00022737"/>
    </source>
</evidence>
<evidence type="ECO:0000256" key="8">
    <source>
        <dbReference type="SAM" id="SignalP"/>
    </source>
</evidence>
<feature type="disulfide bond" evidence="6">
    <location>
        <begin position="214"/>
        <end position="231"/>
    </location>
</feature>
<evidence type="ECO:0000256" key="6">
    <source>
        <dbReference type="PROSITE-ProRule" id="PRU00076"/>
    </source>
</evidence>
<dbReference type="AlphaFoldDB" id="A0AAD8BWD3"/>
<feature type="disulfide bond" evidence="6">
    <location>
        <begin position="273"/>
        <end position="282"/>
    </location>
</feature>
<feature type="domain" description="EGF-like" evidence="9">
    <location>
        <begin position="324"/>
        <end position="360"/>
    </location>
</feature>
<dbReference type="PRINTS" id="PR00010">
    <property type="entry name" value="EGFBLOOD"/>
</dbReference>
<feature type="disulfide bond" evidence="6">
    <location>
        <begin position="392"/>
        <end position="401"/>
    </location>
</feature>
<keyword evidence="1 6" id="KW-0245">EGF-like domain</keyword>
<dbReference type="GO" id="GO:0005509">
    <property type="term" value="F:calcium ion binding"/>
    <property type="evidence" value="ECO:0007669"/>
    <property type="project" value="InterPro"/>
</dbReference>
<dbReference type="FunFam" id="2.10.25.10:FF:000472">
    <property type="entry name" value="Uncharacterized protein, isoform A"/>
    <property type="match status" value="2"/>
</dbReference>
<dbReference type="PROSITE" id="PS00022">
    <property type="entry name" value="EGF_1"/>
    <property type="match status" value="6"/>
</dbReference>
<feature type="disulfide bond" evidence="6">
    <location>
        <begin position="312"/>
        <end position="321"/>
    </location>
</feature>
<dbReference type="SUPFAM" id="SSF57196">
    <property type="entry name" value="EGF/Laminin"/>
    <property type="match status" value="7"/>
</dbReference>
<evidence type="ECO:0000313" key="11">
    <source>
        <dbReference type="Proteomes" id="UP001233172"/>
    </source>
</evidence>
<evidence type="ECO:0000256" key="1">
    <source>
        <dbReference type="ARBA" id="ARBA00022536"/>
    </source>
</evidence>
<keyword evidence="5" id="KW-0325">Glycoprotein</keyword>
<feature type="domain" description="EGF-like" evidence="9">
    <location>
        <begin position="202"/>
        <end position="243"/>
    </location>
</feature>
<evidence type="ECO:0000256" key="2">
    <source>
        <dbReference type="ARBA" id="ARBA00022729"/>
    </source>
</evidence>
<dbReference type="SMART" id="SM00179">
    <property type="entry name" value="EGF_CA"/>
    <property type="match status" value="6"/>
</dbReference>
<keyword evidence="7" id="KW-1133">Transmembrane helix</keyword>
<feature type="domain" description="EGF-like" evidence="9">
    <location>
        <begin position="441"/>
        <end position="477"/>
    </location>
</feature>
<comment type="caution">
    <text evidence="10">The sequence shown here is derived from an EMBL/GenBank/DDBJ whole genome shotgun (WGS) entry which is preliminary data.</text>
</comment>
<feature type="disulfide bond" evidence="6">
    <location>
        <begin position="408"/>
        <end position="418"/>
    </location>
</feature>
<feature type="disulfide bond" evidence="6">
    <location>
        <begin position="467"/>
        <end position="476"/>
    </location>
</feature>
<comment type="caution">
    <text evidence="6">Lacks conserved residue(s) required for the propagation of feature annotation.</text>
</comment>
<keyword evidence="7" id="KW-0812">Transmembrane</keyword>
<protein>
    <submittedName>
        <fullName evidence="10">Fibropellin-1</fullName>
    </submittedName>
</protein>
<organism evidence="10 11">
    <name type="scientific">Biomphalaria pfeifferi</name>
    <name type="common">Bloodfluke planorb</name>
    <name type="synonym">Freshwater snail</name>
    <dbReference type="NCBI Taxonomy" id="112525"/>
    <lineage>
        <taxon>Eukaryota</taxon>
        <taxon>Metazoa</taxon>
        <taxon>Spiralia</taxon>
        <taxon>Lophotrochozoa</taxon>
        <taxon>Mollusca</taxon>
        <taxon>Gastropoda</taxon>
        <taxon>Heterobranchia</taxon>
        <taxon>Euthyneura</taxon>
        <taxon>Panpulmonata</taxon>
        <taxon>Hygrophila</taxon>
        <taxon>Lymnaeoidea</taxon>
        <taxon>Planorbidae</taxon>
        <taxon>Biomphalaria</taxon>
    </lineage>
</organism>
<evidence type="ECO:0000256" key="4">
    <source>
        <dbReference type="ARBA" id="ARBA00023157"/>
    </source>
</evidence>
<dbReference type="InterPro" id="IPR000152">
    <property type="entry name" value="EGF-type_Asp/Asn_hydroxyl_site"/>
</dbReference>
<dbReference type="InterPro" id="IPR000742">
    <property type="entry name" value="EGF"/>
</dbReference>
<dbReference type="SMART" id="SM00181">
    <property type="entry name" value="EGF"/>
    <property type="match status" value="7"/>
</dbReference>
<keyword evidence="2 8" id="KW-0732">Signal</keyword>
<dbReference type="InterPro" id="IPR051022">
    <property type="entry name" value="Notch_Cell-Fate_Det"/>
</dbReference>
<dbReference type="InterPro" id="IPR001881">
    <property type="entry name" value="EGF-like_Ca-bd_dom"/>
</dbReference>
<proteinExistence type="predicted"/>
<feature type="disulfide bond" evidence="6">
    <location>
        <begin position="350"/>
        <end position="359"/>
    </location>
</feature>
<reference evidence="10" key="2">
    <citation type="submission" date="2023-04" db="EMBL/GenBank/DDBJ databases">
        <authorList>
            <person name="Bu L."/>
            <person name="Lu L."/>
            <person name="Laidemitt M.R."/>
            <person name="Zhang S.M."/>
            <person name="Mutuku M."/>
            <person name="Mkoji G."/>
            <person name="Steinauer M."/>
            <person name="Loker E.S."/>
        </authorList>
    </citation>
    <scope>NUCLEOTIDE SEQUENCE</scope>
    <source>
        <strain evidence="10">KasaAsao</strain>
        <tissue evidence="10">Whole Snail</tissue>
    </source>
</reference>
<dbReference type="PROSITE" id="PS01186">
    <property type="entry name" value="EGF_2"/>
    <property type="match status" value="4"/>
</dbReference>
<evidence type="ECO:0000256" key="5">
    <source>
        <dbReference type="ARBA" id="ARBA00023180"/>
    </source>
</evidence>
<dbReference type="Gene3D" id="2.10.25.10">
    <property type="entry name" value="Laminin"/>
    <property type="match status" value="6"/>
</dbReference>
<feature type="disulfide bond" evidence="6">
    <location>
        <begin position="233"/>
        <end position="242"/>
    </location>
</feature>
<feature type="signal peptide" evidence="8">
    <location>
        <begin position="1"/>
        <end position="20"/>
    </location>
</feature>
<evidence type="ECO:0000313" key="10">
    <source>
        <dbReference type="EMBL" id="KAK0061020.1"/>
    </source>
</evidence>
<dbReference type="InterPro" id="IPR013032">
    <property type="entry name" value="EGF-like_CS"/>
</dbReference>
<feature type="domain" description="EGF-like" evidence="9">
    <location>
        <begin position="286"/>
        <end position="322"/>
    </location>
</feature>
<keyword evidence="3" id="KW-0677">Repeat</keyword>
<gene>
    <name evidence="10" type="ORF">Bpfe_009548</name>
</gene>
<feature type="domain" description="EGF-like" evidence="9">
    <location>
        <begin position="244"/>
        <end position="283"/>
    </location>
</feature>
<name>A0AAD8BWD3_BIOPF</name>
<feature type="transmembrane region" description="Helical" evidence="7">
    <location>
        <begin position="506"/>
        <end position="528"/>
    </location>
</feature>